<dbReference type="PANTHER" id="PTHR24056:SF472">
    <property type="entry name" value="CYCLIN-DEPENDENT KINASE 4, ISOFORM A"/>
    <property type="match status" value="1"/>
</dbReference>
<dbReference type="FunFam" id="1.10.510.10:FF:000624">
    <property type="entry name" value="Mitogen-activated protein kinase"/>
    <property type="match status" value="1"/>
</dbReference>
<dbReference type="InterPro" id="IPR008271">
    <property type="entry name" value="Ser/Thr_kinase_AS"/>
</dbReference>
<dbReference type="Gene3D" id="3.30.200.20">
    <property type="entry name" value="Phosphorylase Kinase, domain 1"/>
    <property type="match status" value="1"/>
</dbReference>
<dbReference type="InterPro" id="IPR017441">
    <property type="entry name" value="Protein_kinase_ATP_BS"/>
</dbReference>
<feature type="region of interest" description="Disordered" evidence="8">
    <location>
        <begin position="449"/>
        <end position="484"/>
    </location>
</feature>
<sequence>MMDPETFKKTGYDNFSFRTSYKVSELLGSGAYGRVFKGTSPTGSTVALKEIVLETKDEGIPLSTLRELSVLKKVQYYNSPYLVQMLDISLTKRAQNICIYIVFEFVDCDLARFLSHHVPKTGLPPETIRDLSEQLLRGTDFLHSHRIIHRDLKPANILIDREGRQLKITDFGLSRVLGWESTLTPIVVTLWYRAPEILVQSEYLSPCDIWAAGCIIAELFNLKTLFRGDTELEMLSVIFEKIGFPPESEWPAISFLKRSSFRAPGQVRSLRNAIRTDDSTALNLIEQMIQFNPKKRITAAEALALPYFHPRPNTFPGLPFQSQNVCNSSTASGTVLRSTGTLRPHRHSDFPNQSIKSYVSAAGAAANCHTLVNNLSKPVQVGSGWSGYPSGPLCNPRMTGTFVGNQTQQRIKKSASSSSGRLNNMSTVGSDRDQQNVLMSVVNHAIDDPLPPPSLLVSSSPPRRPVTRQQAKANRRYTQPTTSVNSTRAVFAHTDYAGKKLISSGVVPTTAHSSYVHIAPKPAQLSAPNPMVLPVSASRGGRQRRTARRRTVIGTANRTTKPATVPTCTSEGLQVSRTDSQQKVNGITVNQEISSHKSDETSHYADSTSNQCQQQYHQRLIKILNRQQQHRYPPLYELQQPCDLGRPSRYSLGPTWPPTTLVPISENQRNSDYHYISSDKHDESTENTLIQSEFSSAEYNDEPEGLRSSTAICDSAILCSPSKLARVTPPQPTKPYLLSQTSSFSEEPTSALDMLSEKSSTTLDDAGNETEDSDYQPANTSLGINSAMTGLALVNRTHSTSLQSMLSDTIGPDASR</sequence>
<dbReference type="PROSITE" id="PS50011">
    <property type="entry name" value="PROTEIN_KINASE_DOM"/>
    <property type="match status" value="1"/>
</dbReference>
<feature type="region of interest" description="Disordered" evidence="8">
    <location>
        <begin position="724"/>
        <end position="778"/>
    </location>
</feature>
<dbReference type="InterPro" id="IPR011009">
    <property type="entry name" value="Kinase-like_dom_sf"/>
</dbReference>
<evidence type="ECO:0000256" key="4">
    <source>
        <dbReference type="ARBA" id="ARBA00022741"/>
    </source>
</evidence>
<evidence type="ECO:0000256" key="1">
    <source>
        <dbReference type="ARBA" id="ARBA00006485"/>
    </source>
</evidence>
<comment type="similarity">
    <text evidence="1">Belongs to the protein kinase superfamily. CMGC Ser/Thr protein kinase family. CDC2/CDKX subfamily.</text>
</comment>
<keyword evidence="5" id="KW-0418">Kinase</keyword>
<feature type="compositionally biased region" description="Polar residues" evidence="8">
    <location>
        <begin position="738"/>
        <end position="748"/>
    </location>
</feature>
<dbReference type="GO" id="GO:0010389">
    <property type="term" value="P:regulation of G2/M transition of mitotic cell cycle"/>
    <property type="evidence" value="ECO:0007669"/>
    <property type="project" value="TreeGrafter"/>
</dbReference>
<evidence type="ECO:0000259" key="9">
    <source>
        <dbReference type="PROSITE" id="PS50011"/>
    </source>
</evidence>
<evidence type="ECO:0000256" key="5">
    <source>
        <dbReference type="ARBA" id="ARBA00022777"/>
    </source>
</evidence>
<dbReference type="InterPro" id="IPR000719">
    <property type="entry name" value="Prot_kinase_dom"/>
</dbReference>
<dbReference type="InterPro" id="IPR050108">
    <property type="entry name" value="CDK"/>
</dbReference>
<dbReference type="AlphaFoldDB" id="A0AAV2TI93"/>
<proteinExistence type="inferred from homology"/>
<evidence type="ECO:0000313" key="10">
    <source>
        <dbReference type="EMBL" id="CAL5134863.1"/>
    </source>
</evidence>
<dbReference type="SUPFAM" id="SSF56112">
    <property type="entry name" value="Protein kinase-like (PK-like)"/>
    <property type="match status" value="1"/>
</dbReference>
<dbReference type="GO" id="GO:0005634">
    <property type="term" value="C:nucleus"/>
    <property type="evidence" value="ECO:0007669"/>
    <property type="project" value="TreeGrafter"/>
</dbReference>
<comment type="caution">
    <text evidence="10">The sequence shown here is derived from an EMBL/GenBank/DDBJ whole genome shotgun (WGS) entry which is preliminary data.</text>
</comment>
<dbReference type="PANTHER" id="PTHR24056">
    <property type="entry name" value="CELL DIVISION PROTEIN KINASE"/>
    <property type="match status" value="1"/>
</dbReference>
<dbReference type="GO" id="GO:0007165">
    <property type="term" value="P:signal transduction"/>
    <property type="evidence" value="ECO:0007669"/>
    <property type="project" value="TreeGrafter"/>
</dbReference>
<evidence type="ECO:0000313" key="11">
    <source>
        <dbReference type="Proteomes" id="UP001497525"/>
    </source>
</evidence>
<feature type="region of interest" description="Disordered" evidence="8">
    <location>
        <begin position="529"/>
        <end position="585"/>
    </location>
</feature>
<reference evidence="10" key="1">
    <citation type="submission" date="2024-06" db="EMBL/GenBank/DDBJ databases">
        <authorList>
            <person name="Liu X."/>
            <person name="Lenzi L."/>
            <person name="Haldenby T S."/>
            <person name="Uol C."/>
        </authorList>
    </citation>
    <scope>NUCLEOTIDE SEQUENCE</scope>
</reference>
<dbReference type="GO" id="GO:0030332">
    <property type="term" value="F:cyclin binding"/>
    <property type="evidence" value="ECO:0007669"/>
    <property type="project" value="TreeGrafter"/>
</dbReference>
<evidence type="ECO:0000256" key="3">
    <source>
        <dbReference type="ARBA" id="ARBA00022679"/>
    </source>
</evidence>
<dbReference type="PROSITE" id="PS00107">
    <property type="entry name" value="PROTEIN_KINASE_ATP"/>
    <property type="match status" value="1"/>
</dbReference>
<dbReference type="GO" id="GO:0000082">
    <property type="term" value="P:G1/S transition of mitotic cell cycle"/>
    <property type="evidence" value="ECO:0007669"/>
    <property type="project" value="TreeGrafter"/>
</dbReference>
<dbReference type="GO" id="GO:0005737">
    <property type="term" value="C:cytoplasm"/>
    <property type="evidence" value="ECO:0007669"/>
    <property type="project" value="TreeGrafter"/>
</dbReference>
<accession>A0AAV2TI93</accession>
<dbReference type="Pfam" id="PF00069">
    <property type="entry name" value="Pkinase"/>
    <property type="match status" value="1"/>
</dbReference>
<name>A0AAV2TI93_CALDB</name>
<feature type="domain" description="Protein kinase" evidence="9">
    <location>
        <begin position="21"/>
        <end position="308"/>
    </location>
</feature>
<dbReference type="GO" id="GO:0010468">
    <property type="term" value="P:regulation of gene expression"/>
    <property type="evidence" value="ECO:0007669"/>
    <property type="project" value="TreeGrafter"/>
</dbReference>
<keyword evidence="4 7" id="KW-0547">Nucleotide-binding</keyword>
<protein>
    <recommendedName>
        <fullName evidence="9">Protein kinase domain-containing protein</fullName>
    </recommendedName>
</protein>
<evidence type="ECO:0000256" key="7">
    <source>
        <dbReference type="PROSITE-ProRule" id="PRU10141"/>
    </source>
</evidence>
<dbReference type="Proteomes" id="UP001497525">
    <property type="component" value="Unassembled WGS sequence"/>
</dbReference>
<evidence type="ECO:0000256" key="2">
    <source>
        <dbReference type="ARBA" id="ARBA00022527"/>
    </source>
</evidence>
<feature type="region of interest" description="Disordered" evidence="8">
    <location>
        <begin position="405"/>
        <end position="429"/>
    </location>
</feature>
<dbReference type="GO" id="GO:0005524">
    <property type="term" value="F:ATP binding"/>
    <property type="evidence" value="ECO:0007669"/>
    <property type="project" value="UniProtKB-UniRule"/>
</dbReference>
<keyword evidence="2" id="KW-0723">Serine/threonine-protein kinase</keyword>
<feature type="compositionally biased region" description="Polar residues" evidence="8">
    <location>
        <begin position="467"/>
        <end position="484"/>
    </location>
</feature>
<dbReference type="PROSITE" id="PS00108">
    <property type="entry name" value="PROTEIN_KINASE_ST"/>
    <property type="match status" value="1"/>
</dbReference>
<dbReference type="SMART" id="SM00220">
    <property type="entry name" value="S_TKc"/>
    <property type="match status" value="1"/>
</dbReference>
<keyword evidence="3" id="KW-0808">Transferase</keyword>
<dbReference type="EMBL" id="CAXLJL010000234">
    <property type="protein sequence ID" value="CAL5134863.1"/>
    <property type="molecule type" value="Genomic_DNA"/>
</dbReference>
<gene>
    <name evidence="10" type="ORF">CDAUBV1_LOCUS8820</name>
</gene>
<feature type="binding site" evidence="7">
    <location>
        <position position="49"/>
    </location>
    <ligand>
        <name>ATP</name>
        <dbReference type="ChEBI" id="CHEBI:30616"/>
    </ligand>
</feature>
<evidence type="ECO:0000256" key="8">
    <source>
        <dbReference type="SAM" id="MobiDB-lite"/>
    </source>
</evidence>
<organism evidence="10 11">
    <name type="scientific">Calicophoron daubneyi</name>
    <name type="common">Rumen fluke</name>
    <name type="synonym">Paramphistomum daubneyi</name>
    <dbReference type="NCBI Taxonomy" id="300641"/>
    <lineage>
        <taxon>Eukaryota</taxon>
        <taxon>Metazoa</taxon>
        <taxon>Spiralia</taxon>
        <taxon>Lophotrochozoa</taxon>
        <taxon>Platyhelminthes</taxon>
        <taxon>Trematoda</taxon>
        <taxon>Digenea</taxon>
        <taxon>Plagiorchiida</taxon>
        <taxon>Pronocephalata</taxon>
        <taxon>Paramphistomoidea</taxon>
        <taxon>Paramphistomidae</taxon>
        <taxon>Calicophoron</taxon>
    </lineage>
</organism>
<keyword evidence="6 7" id="KW-0067">ATP-binding</keyword>
<dbReference type="GO" id="GO:0000307">
    <property type="term" value="C:cyclin-dependent protein kinase holoenzyme complex"/>
    <property type="evidence" value="ECO:0007669"/>
    <property type="project" value="TreeGrafter"/>
</dbReference>
<evidence type="ECO:0000256" key="6">
    <source>
        <dbReference type="ARBA" id="ARBA00022840"/>
    </source>
</evidence>
<feature type="compositionally biased region" description="Polar residues" evidence="8">
    <location>
        <begin position="554"/>
        <end position="585"/>
    </location>
</feature>
<feature type="compositionally biased region" description="Basic residues" evidence="8">
    <location>
        <begin position="541"/>
        <end position="551"/>
    </location>
</feature>
<dbReference type="GO" id="GO:0004693">
    <property type="term" value="F:cyclin-dependent protein serine/threonine kinase activity"/>
    <property type="evidence" value="ECO:0007669"/>
    <property type="project" value="TreeGrafter"/>
</dbReference>
<dbReference type="Gene3D" id="1.10.510.10">
    <property type="entry name" value="Transferase(Phosphotransferase) domain 1"/>
    <property type="match status" value="1"/>
</dbReference>